<gene>
    <name evidence="2" type="ORF">DV733_05125</name>
</gene>
<dbReference type="STRING" id="1457250.GCA_000755225_03333"/>
<dbReference type="KEGG" id="hsn:DV733_05125"/>
<dbReference type="Proteomes" id="UP000296706">
    <property type="component" value="Chromosome"/>
</dbReference>
<dbReference type="AlphaFoldDB" id="A0A4D6HFM0"/>
<organism evidence="2 3">
    <name type="scientific">Halapricum salinum</name>
    <dbReference type="NCBI Taxonomy" id="1457250"/>
    <lineage>
        <taxon>Archaea</taxon>
        <taxon>Methanobacteriati</taxon>
        <taxon>Methanobacteriota</taxon>
        <taxon>Stenosarchaea group</taxon>
        <taxon>Halobacteria</taxon>
        <taxon>Halobacteriales</taxon>
        <taxon>Haloarculaceae</taxon>
        <taxon>Halapricum</taxon>
    </lineage>
</organism>
<feature type="transmembrane region" description="Helical" evidence="1">
    <location>
        <begin position="68"/>
        <end position="88"/>
    </location>
</feature>
<dbReference type="InterPro" id="IPR055943">
    <property type="entry name" value="DUF7521"/>
</dbReference>
<dbReference type="Pfam" id="PF24365">
    <property type="entry name" value="DUF7521"/>
    <property type="match status" value="1"/>
</dbReference>
<keyword evidence="1" id="KW-1133">Transmembrane helix</keyword>
<accession>A0A4D6HFM0</accession>
<feature type="transmembrane region" description="Helical" evidence="1">
    <location>
        <begin position="43"/>
        <end position="62"/>
    </location>
</feature>
<keyword evidence="3" id="KW-1185">Reference proteome</keyword>
<keyword evidence="1" id="KW-0812">Transmembrane</keyword>
<feature type="transmembrane region" description="Helical" evidence="1">
    <location>
        <begin position="13"/>
        <end position="31"/>
    </location>
</feature>
<keyword evidence="1" id="KW-0472">Membrane</keyword>
<evidence type="ECO:0000313" key="3">
    <source>
        <dbReference type="Proteomes" id="UP000296706"/>
    </source>
</evidence>
<name>A0A4D6HFM0_9EURY</name>
<evidence type="ECO:0000313" key="2">
    <source>
        <dbReference type="EMBL" id="QCC52874.1"/>
    </source>
</evidence>
<evidence type="ECO:0000256" key="1">
    <source>
        <dbReference type="SAM" id="Phobius"/>
    </source>
</evidence>
<protein>
    <submittedName>
        <fullName evidence="2">Uncharacterized protein</fullName>
    </submittedName>
</protein>
<proteinExistence type="predicted"/>
<sequence>MVQFTFDIGVVEVLIQLLGVLVGSVVVYQAVRGYRRNDSRAMLFLALGLLILGPIYFGVALVPGRSALAGLVNQLLDIVGLGLILYSLTRA</sequence>
<reference evidence="2 3" key="1">
    <citation type="journal article" date="2019" name="Nat. Commun.">
        <title>A new type of DNA phosphorothioation-based antiviral system in archaea.</title>
        <authorList>
            <person name="Xiong L."/>
            <person name="Liu S."/>
            <person name="Chen S."/>
            <person name="Xiao Y."/>
            <person name="Zhu B."/>
            <person name="Gao Y."/>
            <person name="Zhang Y."/>
            <person name="Chen B."/>
            <person name="Luo J."/>
            <person name="Deng Z."/>
            <person name="Chen X."/>
            <person name="Wang L."/>
            <person name="Chen S."/>
        </authorList>
    </citation>
    <scope>NUCLEOTIDE SEQUENCE [LARGE SCALE GENOMIC DNA]</scope>
    <source>
        <strain evidence="2 3">CBA1105</strain>
    </source>
</reference>
<dbReference type="OrthoDB" id="221164at2157"/>
<dbReference type="EMBL" id="CP031310">
    <property type="protein sequence ID" value="QCC52874.1"/>
    <property type="molecule type" value="Genomic_DNA"/>
</dbReference>